<keyword evidence="9" id="KW-1185">Reference proteome</keyword>
<dbReference type="RefSeq" id="WP_205259288.1">
    <property type="nucleotide sequence ID" value="NZ_JAERWK010000005.1"/>
</dbReference>
<evidence type="ECO:0000256" key="4">
    <source>
        <dbReference type="ARBA" id="ARBA00022801"/>
    </source>
</evidence>
<keyword evidence="3 6" id="KW-0479">Metal-binding</keyword>
<feature type="domain" description="PIN" evidence="7">
    <location>
        <begin position="2"/>
        <end position="120"/>
    </location>
</feature>
<dbReference type="HAMAP" id="MF_00265">
    <property type="entry name" value="VapC_Nob1"/>
    <property type="match status" value="1"/>
</dbReference>
<dbReference type="InterPro" id="IPR029060">
    <property type="entry name" value="PIN-like_dom_sf"/>
</dbReference>
<feature type="binding site" evidence="6">
    <location>
        <position position="5"/>
    </location>
    <ligand>
        <name>Mg(2+)</name>
        <dbReference type="ChEBI" id="CHEBI:18420"/>
    </ligand>
</feature>
<keyword evidence="1 6" id="KW-1277">Toxin-antitoxin system</keyword>
<dbReference type="PANTHER" id="PTHR35901:SF1">
    <property type="entry name" value="EXONUCLEASE VAPC9"/>
    <property type="match status" value="1"/>
</dbReference>
<keyword evidence="6" id="KW-0800">Toxin</keyword>
<dbReference type="PANTHER" id="PTHR35901">
    <property type="entry name" value="RIBONUCLEASE VAPC3"/>
    <property type="match status" value="1"/>
</dbReference>
<name>A0A938YAR4_9ACTN</name>
<keyword evidence="2 6" id="KW-0540">Nuclease</keyword>
<comment type="similarity">
    <text evidence="6">Belongs to the PINc/VapC protein family.</text>
</comment>
<evidence type="ECO:0000256" key="3">
    <source>
        <dbReference type="ARBA" id="ARBA00022723"/>
    </source>
</evidence>
<comment type="cofactor">
    <cofactor evidence="6">
        <name>Mg(2+)</name>
        <dbReference type="ChEBI" id="CHEBI:18420"/>
    </cofactor>
</comment>
<comment type="function">
    <text evidence="6">Toxic component of a toxin-antitoxin (TA) system. An RNase.</text>
</comment>
<dbReference type="SUPFAM" id="SSF88723">
    <property type="entry name" value="PIN domain-like"/>
    <property type="match status" value="1"/>
</dbReference>
<proteinExistence type="inferred from homology"/>
<dbReference type="Proteomes" id="UP000663792">
    <property type="component" value="Unassembled WGS sequence"/>
</dbReference>
<accession>A0A938YAR4</accession>
<protein>
    <recommendedName>
        <fullName evidence="6">Ribonuclease VapC</fullName>
        <shortName evidence="6">RNase VapC</shortName>
        <ecNumber evidence="6">3.1.-.-</ecNumber>
    </recommendedName>
    <alternativeName>
        <fullName evidence="6">Toxin VapC</fullName>
    </alternativeName>
</protein>
<reference evidence="8" key="1">
    <citation type="submission" date="2021-01" db="EMBL/GenBank/DDBJ databases">
        <title>YIM 132084 draft genome.</title>
        <authorList>
            <person name="An D."/>
        </authorList>
    </citation>
    <scope>NUCLEOTIDE SEQUENCE</scope>
    <source>
        <strain evidence="8">YIM 132084</strain>
    </source>
</reference>
<dbReference type="GO" id="GO:0000287">
    <property type="term" value="F:magnesium ion binding"/>
    <property type="evidence" value="ECO:0007669"/>
    <property type="project" value="UniProtKB-UniRule"/>
</dbReference>
<comment type="caution">
    <text evidence="8">The sequence shown here is derived from an EMBL/GenBank/DDBJ whole genome shotgun (WGS) entry which is preliminary data.</text>
</comment>
<evidence type="ECO:0000256" key="1">
    <source>
        <dbReference type="ARBA" id="ARBA00022649"/>
    </source>
</evidence>
<sequence length="130" mass="13879">MIVVDASVLAPALADDGPDGDQARGRLRGEVLAAPQVIDLEVTSVLRRAAANGSLPDRRAALALADLVALPVRRVEHRQLLERCWGLRHTVTPYDAAYVALAEALGVVLVTADARLSRAPGIRCDVEVLR</sequence>
<dbReference type="Gene3D" id="3.40.50.1010">
    <property type="entry name" value="5'-nuclease"/>
    <property type="match status" value="1"/>
</dbReference>
<keyword evidence="4 6" id="KW-0378">Hydrolase</keyword>
<dbReference type="EC" id="3.1.-.-" evidence="6"/>
<dbReference type="GO" id="GO:0004540">
    <property type="term" value="F:RNA nuclease activity"/>
    <property type="evidence" value="ECO:0007669"/>
    <property type="project" value="InterPro"/>
</dbReference>
<evidence type="ECO:0000256" key="5">
    <source>
        <dbReference type="ARBA" id="ARBA00022842"/>
    </source>
</evidence>
<evidence type="ECO:0000256" key="2">
    <source>
        <dbReference type="ARBA" id="ARBA00022722"/>
    </source>
</evidence>
<evidence type="ECO:0000256" key="6">
    <source>
        <dbReference type="HAMAP-Rule" id="MF_00265"/>
    </source>
</evidence>
<gene>
    <name evidence="6" type="primary">vapC</name>
    <name evidence="8" type="ORF">JL106_03475</name>
</gene>
<keyword evidence="5 6" id="KW-0460">Magnesium</keyword>
<dbReference type="InterPro" id="IPR051619">
    <property type="entry name" value="TypeII_TA_RNase_PINc/VapC"/>
</dbReference>
<evidence type="ECO:0000259" key="7">
    <source>
        <dbReference type="Pfam" id="PF01850"/>
    </source>
</evidence>
<dbReference type="AlphaFoldDB" id="A0A938YAR4"/>
<dbReference type="InterPro" id="IPR044153">
    <property type="entry name" value="PIN_Pae0151-like"/>
</dbReference>
<feature type="binding site" evidence="6">
    <location>
        <position position="95"/>
    </location>
    <ligand>
        <name>Mg(2+)</name>
        <dbReference type="ChEBI" id="CHEBI:18420"/>
    </ligand>
</feature>
<dbReference type="EMBL" id="JAERWK010000005">
    <property type="protein sequence ID" value="MBM9466339.1"/>
    <property type="molecule type" value="Genomic_DNA"/>
</dbReference>
<dbReference type="InterPro" id="IPR022907">
    <property type="entry name" value="VapC_family"/>
</dbReference>
<dbReference type="GO" id="GO:0090729">
    <property type="term" value="F:toxin activity"/>
    <property type="evidence" value="ECO:0007669"/>
    <property type="project" value="UniProtKB-KW"/>
</dbReference>
<dbReference type="CDD" id="cd09873">
    <property type="entry name" value="PIN_Pae0151-like"/>
    <property type="match status" value="1"/>
</dbReference>
<evidence type="ECO:0000313" key="8">
    <source>
        <dbReference type="EMBL" id="MBM9466339.1"/>
    </source>
</evidence>
<dbReference type="GO" id="GO:0016787">
    <property type="term" value="F:hydrolase activity"/>
    <property type="evidence" value="ECO:0007669"/>
    <property type="project" value="UniProtKB-KW"/>
</dbReference>
<organism evidence="8 9">
    <name type="scientific">Nakamurella leprariae</name>
    <dbReference type="NCBI Taxonomy" id="2803911"/>
    <lineage>
        <taxon>Bacteria</taxon>
        <taxon>Bacillati</taxon>
        <taxon>Actinomycetota</taxon>
        <taxon>Actinomycetes</taxon>
        <taxon>Nakamurellales</taxon>
        <taxon>Nakamurellaceae</taxon>
        <taxon>Nakamurella</taxon>
    </lineage>
</organism>
<dbReference type="Pfam" id="PF01850">
    <property type="entry name" value="PIN"/>
    <property type="match status" value="1"/>
</dbReference>
<evidence type="ECO:0000313" key="9">
    <source>
        <dbReference type="Proteomes" id="UP000663792"/>
    </source>
</evidence>
<dbReference type="InterPro" id="IPR002716">
    <property type="entry name" value="PIN_dom"/>
</dbReference>